<evidence type="ECO:0000313" key="3">
    <source>
        <dbReference type="Proteomes" id="UP001596413"/>
    </source>
</evidence>
<dbReference type="EMBL" id="JBHSZO010000022">
    <property type="protein sequence ID" value="MFC7219542.1"/>
    <property type="molecule type" value="Genomic_DNA"/>
</dbReference>
<dbReference type="SUPFAM" id="SSF89392">
    <property type="entry name" value="Prokaryotic lipoproteins and lipoprotein localization factors"/>
    <property type="match status" value="1"/>
</dbReference>
<gene>
    <name evidence="2" type="ORF">ACFQLX_15375</name>
</gene>
<feature type="region of interest" description="Disordered" evidence="1">
    <location>
        <begin position="1"/>
        <end position="40"/>
    </location>
</feature>
<evidence type="ECO:0000313" key="2">
    <source>
        <dbReference type="EMBL" id="MFC7219542.1"/>
    </source>
</evidence>
<protein>
    <recommendedName>
        <fullName evidence="4">Lipoprotein</fullName>
    </recommendedName>
</protein>
<sequence length="306" mass="31671">MAQQGTTGTGDTIVGFGRRAGRQRARTAPRRTGACAPAPPAPLSPLTPLAPLVAALLLFGTAGCTGSAADAAEHPGGDPVAAVRGSADALSAAGSSRTRTAMELTTGGTRVTVRGSGGFDYAHRRGELTIVLPQAVGDPITELHAPGTLYMKNRGGGIPSDKWLRLDTTRLRDGNLLSNGATDPWTAAELLRGAQRVEYLGAQELDGARVLHYRGETDLARAAQAASPYARGALRAAAEGFAQDTVAFDAYLDEEGRPRRVRLRFTPPPGQQGGVASTAEFFAFGRPVDVRLPGAADIYAGTVAAS</sequence>
<feature type="compositionally biased region" description="Polar residues" evidence="1">
    <location>
        <begin position="1"/>
        <end position="10"/>
    </location>
</feature>
<accession>A0ABW2GIW1</accession>
<proteinExistence type="predicted"/>
<dbReference type="Proteomes" id="UP001596413">
    <property type="component" value="Unassembled WGS sequence"/>
</dbReference>
<dbReference type="InterPro" id="IPR029046">
    <property type="entry name" value="LolA/LolB/LppX"/>
</dbReference>
<name>A0ABW2GIW1_9ACTN</name>
<evidence type="ECO:0000256" key="1">
    <source>
        <dbReference type="SAM" id="MobiDB-lite"/>
    </source>
</evidence>
<organism evidence="2 3">
    <name type="scientific">Streptomyces polyrhachis</name>
    <dbReference type="NCBI Taxonomy" id="1282885"/>
    <lineage>
        <taxon>Bacteria</taxon>
        <taxon>Bacillati</taxon>
        <taxon>Actinomycetota</taxon>
        <taxon>Actinomycetes</taxon>
        <taxon>Kitasatosporales</taxon>
        <taxon>Streptomycetaceae</taxon>
        <taxon>Streptomyces</taxon>
    </lineage>
</organism>
<dbReference type="Gene3D" id="2.50.20.20">
    <property type="match status" value="1"/>
</dbReference>
<comment type="caution">
    <text evidence="2">The sequence shown here is derived from an EMBL/GenBank/DDBJ whole genome shotgun (WGS) entry which is preliminary data.</text>
</comment>
<reference evidence="3" key="1">
    <citation type="journal article" date="2019" name="Int. J. Syst. Evol. Microbiol.">
        <title>The Global Catalogue of Microorganisms (GCM) 10K type strain sequencing project: providing services to taxonomists for standard genome sequencing and annotation.</title>
        <authorList>
            <consortium name="The Broad Institute Genomics Platform"/>
            <consortium name="The Broad Institute Genome Sequencing Center for Infectious Disease"/>
            <person name="Wu L."/>
            <person name="Ma J."/>
        </authorList>
    </citation>
    <scope>NUCLEOTIDE SEQUENCE [LARGE SCALE GENOMIC DNA]</scope>
    <source>
        <strain evidence="3">CGMCC 1.13681</strain>
    </source>
</reference>
<keyword evidence="3" id="KW-1185">Reference proteome</keyword>
<evidence type="ECO:0008006" key="4">
    <source>
        <dbReference type="Google" id="ProtNLM"/>
    </source>
</evidence>
<feature type="compositionally biased region" description="Basic residues" evidence="1">
    <location>
        <begin position="19"/>
        <end position="29"/>
    </location>
</feature>
<dbReference type="RefSeq" id="WP_386415347.1">
    <property type="nucleotide sequence ID" value="NZ_JBHSZO010000022.1"/>
</dbReference>